<dbReference type="GO" id="GO:0008381">
    <property type="term" value="F:mechanosensitive monoatomic ion channel activity"/>
    <property type="evidence" value="ECO:0007669"/>
    <property type="project" value="UniProtKB-ARBA"/>
</dbReference>
<keyword evidence="3" id="KW-1003">Cell membrane</keyword>
<organism evidence="10 11">
    <name type="scientific">Microbacter margulisiae</name>
    <dbReference type="NCBI Taxonomy" id="1350067"/>
    <lineage>
        <taxon>Bacteria</taxon>
        <taxon>Pseudomonadati</taxon>
        <taxon>Bacteroidota</taxon>
        <taxon>Bacteroidia</taxon>
        <taxon>Bacteroidales</taxon>
        <taxon>Porphyromonadaceae</taxon>
        <taxon>Microbacter</taxon>
    </lineage>
</organism>
<dbReference type="PANTHER" id="PTHR30347:SF1">
    <property type="entry name" value="MECHANOSENSITIVE CHANNEL MSCK"/>
    <property type="match status" value="1"/>
</dbReference>
<dbReference type="EMBL" id="JACHYB010000002">
    <property type="protein sequence ID" value="MBB3188746.1"/>
    <property type="molecule type" value="Genomic_DNA"/>
</dbReference>
<evidence type="ECO:0000256" key="3">
    <source>
        <dbReference type="ARBA" id="ARBA00022475"/>
    </source>
</evidence>
<dbReference type="InterPro" id="IPR023408">
    <property type="entry name" value="MscS_beta-dom_sf"/>
</dbReference>
<dbReference type="Pfam" id="PF21082">
    <property type="entry name" value="MS_channel_3rd"/>
    <property type="match status" value="1"/>
</dbReference>
<evidence type="ECO:0000313" key="10">
    <source>
        <dbReference type="EMBL" id="MBB3188746.1"/>
    </source>
</evidence>
<gene>
    <name evidence="10" type="ORF">FHX64_002944</name>
</gene>
<feature type="domain" description="Mechanosensitive ion channel MscS C-terminal" evidence="9">
    <location>
        <begin position="176"/>
        <end position="258"/>
    </location>
</feature>
<dbReference type="Pfam" id="PF00924">
    <property type="entry name" value="MS_channel_2nd"/>
    <property type="match status" value="1"/>
</dbReference>
<comment type="caution">
    <text evidence="10">The sequence shown here is derived from an EMBL/GenBank/DDBJ whole genome shotgun (WGS) entry which is preliminary data.</text>
</comment>
<dbReference type="SUPFAM" id="SSF50182">
    <property type="entry name" value="Sm-like ribonucleoproteins"/>
    <property type="match status" value="1"/>
</dbReference>
<evidence type="ECO:0000256" key="7">
    <source>
        <dbReference type="SAM" id="Phobius"/>
    </source>
</evidence>
<evidence type="ECO:0000256" key="4">
    <source>
        <dbReference type="ARBA" id="ARBA00022692"/>
    </source>
</evidence>
<dbReference type="InterPro" id="IPR011066">
    <property type="entry name" value="MscS_channel_C_sf"/>
</dbReference>
<dbReference type="GO" id="GO:0005886">
    <property type="term" value="C:plasma membrane"/>
    <property type="evidence" value="ECO:0007669"/>
    <property type="project" value="UniProtKB-SubCell"/>
</dbReference>
<dbReference type="InterPro" id="IPR006685">
    <property type="entry name" value="MscS_channel_2nd"/>
</dbReference>
<sequence length="269" mass="30716">MKDFLGYKLFELDGYTLDVFKLISLLLFLVAIFILIIILKRIIYRSKSLDTAKKFAINKLTRYILLVLAFIVGVRILGFKLSVLLAGSAALMVGLGFGLQNLFNDFISGIILLLDGTLKVDDVIEVNGIIYKVQEINFRTTTVIGRDENYVILPNSTLTGNRIINWTHGKISSRFSISIGVDYSTDVPLLMQLLKEIAARHEKVLKNPEPFVRFEDYGDSSLLFSVYFYTEELFRVENIKSEIRVEIFHALKERGINIPFPQRDIHIKS</sequence>
<comment type="subcellular location">
    <subcellularLocation>
        <location evidence="1">Cell membrane</location>
        <topology evidence="1">Multi-pass membrane protein</topology>
    </subcellularLocation>
</comment>
<dbReference type="Gene3D" id="2.30.30.60">
    <property type="match status" value="1"/>
</dbReference>
<evidence type="ECO:0000259" key="9">
    <source>
        <dbReference type="Pfam" id="PF21082"/>
    </source>
</evidence>
<dbReference type="Gene3D" id="3.30.70.100">
    <property type="match status" value="1"/>
</dbReference>
<dbReference type="InterPro" id="IPR052702">
    <property type="entry name" value="MscS-like_channel"/>
</dbReference>
<dbReference type="InterPro" id="IPR011014">
    <property type="entry name" value="MscS_channel_TM-2"/>
</dbReference>
<dbReference type="SUPFAM" id="SSF82689">
    <property type="entry name" value="Mechanosensitive channel protein MscS (YggB), C-terminal domain"/>
    <property type="match status" value="1"/>
</dbReference>
<evidence type="ECO:0000256" key="5">
    <source>
        <dbReference type="ARBA" id="ARBA00022989"/>
    </source>
</evidence>
<dbReference type="AlphaFoldDB" id="A0A7W5DTR0"/>
<feature type="transmembrane region" description="Helical" evidence="7">
    <location>
        <begin position="60"/>
        <end position="77"/>
    </location>
</feature>
<keyword evidence="5 7" id="KW-1133">Transmembrane helix</keyword>
<protein>
    <submittedName>
        <fullName evidence="10">Small-conductance mechanosensitive channel</fullName>
    </submittedName>
</protein>
<dbReference type="InterPro" id="IPR010920">
    <property type="entry name" value="LSM_dom_sf"/>
</dbReference>
<evidence type="ECO:0000313" key="11">
    <source>
        <dbReference type="Proteomes" id="UP000544222"/>
    </source>
</evidence>
<reference evidence="10 11" key="1">
    <citation type="submission" date="2020-08" db="EMBL/GenBank/DDBJ databases">
        <title>Genomic Encyclopedia of Type Strains, Phase IV (KMG-IV): sequencing the most valuable type-strain genomes for metagenomic binning, comparative biology and taxonomic classification.</title>
        <authorList>
            <person name="Goeker M."/>
        </authorList>
    </citation>
    <scope>NUCLEOTIDE SEQUENCE [LARGE SCALE GENOMIC DNA]</scope>
    <source>
        <strain evidence="10 11">DSM 27471</strain>
    </source>
</reference>
<dbReference type="InterPro" id="IPR049278">
    <property type="entry name" value="MS_channel_C"/>
</dbReference>
<dbReference type="PANTHER" id="PTHR30347">
    <property type="entry name" value="POTASSIUM CHANNEL RELATED"/>
    <property type="match status" value="1"/>
</dbReference>
<dbReference type="Gene3D" id="1.10.287.1260">
    <property type="match status" value="1"/>
</dbReference>
<accession>A0A7W5DTR0</accession>
<dbReference type="SUPFAM" id="SSF82861">
    <property type="entry name" value="Mechanosensitive channel protein MscS (YggB), transmembrane region"/>
    <property type="match status" value="1"/>
</dbReference>
<keyword evidence="4 7" id="KW-0812">Transmembrane</keyword>
<dbReference type="Proteomes" id="UP000544222">
    <property type="component" value="Unassembled WGS sequence"/>
</dbReference>
<keyword evidence="6 7" id="KW-0472">Membrane</keyword>
<evidence type="ECO:0000256" key="6">
    <source>
        <dbReference type="ARBA" id="ARBA00023136"/>
    </source>
</evidence>
<feature type="domain" description="Mechanosensitive ion channel MscS" evidence="8">
    <location>
        <begin position="101"/>
        <end position="168"/>
    </location>
</feature>
<name>A0A7W5DTR0_9PORP</name>
<feature type="transmembrane region" description="Helical" evidence="7">
    <location>
        <begin position="20"/>
        <end position="39"/>
    </location>
</feature>
<keyword evidence="11" id="KW-1185">Reference proteome</keyword>
<evidence type="ECO:0000259" key="8">
    <source>
        <dbReference type="Pfam" id="PF00924"/>
    </source>
</evidence>
<evidence type="ECO:0000256" key="2">
    <source>
        <dbReference type="ARBA" id="ARBA00008017"/>
    </source>
</evidence>
<evidence type="ECO:0000256" key="1">
    <source>
        <dbReference type="ARBA" id="ARBA00004651"/>
    </source>
</evidence>
<dbReference type="RefSeq" id="WP_183414462.1">
    <property type="nucleotide sequence ID" value="NZ_JACHYB010000002.1"/>
</dbReference>
<comment type="similarity">
    <text evidence="2">Belongs to the MscS (TC 1.A.23) family.</text>
</comment>
<proteinExistence type="inferred from homology"/>